<evidence type="ECO:0000256" key="3">
    <source>
        <dbReference type="ARBA" id="ARBA00022692"/>
    </source>
</evidence>
<dbReference type="PANTHER" id="PTHR42893">
    <property type="entry name" value="PROTEIN DETOXIFICATION 44, CHLOROPLASTIC-RELATED"/>
    <property type="match status" value="1"/>
</dbReference>
<dbReference type="STRING" id="888268.A0A1E5V929"/>
<feature type="transmembrane region" description="Helical" evidence="6">
    <location>
        <begin position="259"/>
        <end position="281"/>
    </location>
</feature>
<keyword evidence="3 6" id="KW-0812">Transmembrane</keyword>
<dbReference type="InterPro" id="IPR044644">
    <property type="entry name" value="DinF-like"/>
</dbReference>
<feature type="transmembrane region" description="Helical" evidence="6">
    <location>
        <begin position="192"/>
        <end position="212"/>
    </location>
</feature>
<comment type="subcellular location">
    <subcellularLocation>
        <location evidence="1">Membrane</location>
        <topology evidence="1">Multi-pass membrane protein</topology>
    </subcellularLocation>
</comment>
<reference evidence="7 8" key="1">
    <citation type="submission" date="2016-09" db="EMBL/GenBank/DDBJ databases">
        <title>The draft genome of Dichanthelium oligosanthes: A C3 panicoid grass species.</title>
        <authorList>
            <person name="Studer A.J."/>
            <person name="Schnable J.C."/>
            <person name="Brutnell T.P."/>
        </authorList>
    </citation>
    <scope>NUCLEOTIDE SEQUENCE [LARGE SCALE GENOMIC DNA]</scope>
    <source>
        <strain evidence="8">cv. Kellogg 1175</strain>
        <tissue evidence="7">Leaf</tissue>
    </source>
</reference>
<comment type="similarity">
    <text evidence="2">Belongs to the multi antimicrobial extrusion (MATE) (TC 2.A.66.1) family.</text>
</comment>
<dbReference type="PANTHER" id="PTHR42893:SF9">
    <property type="entry name" value="PROTEIN DETOXIFICATION 46, CHLOROPLASTIC"/>
    <property type="match status" value="1"/>
</dbReference>
<proteinExistence type="inferred from homology"/>
<accession>A0A1E5V929</accession>
<evidence type="ECO:0000313" key="7">
    <source>
        <dbReference type="EMBL" id="OEL21670.1"/>
    </source>
</evidence>
<evidence type="ECO:0000256" key="6">
    <source>
        <dbReference type="SAM" id="Phobius"/>
    </source>
</evidence>
<dbReference type="Proteomes" id="UP000095767">
    <property type="component" value="Unassembled WGS sequence"/>
</dbReference>
<sequence>MSAHLRLLSAAHLTPAPAPAPAPTSLHRLRLPAPPPSAARLRLLRETRLEESPRFPRAARCRCAGSAVARAGEDGDEAAAAGLWEQVRDIVVFAGPALGLWICGPLMSLIDTMVIGQTSALQLAALAFTGSGNYEIITSANTYAQVVAAFMMMQNLNNKGFRAFSFTIPSGRELLQIFEVAAPVFVTMTSKVAFYALLTYSATSMGAITLAAHQVMINILCMCTVWGEPLSQTAQSFMPELIYGANRNVTKARMLLKSLVIIGAIAGAVLGTVGTLVPWLFPSLFTNDRMVVQQMHTVLAPYFSVLLVTPSVHCLEGTLLAGRDLRYLSQSMGVCFCIGTLLLMSRFASGSQRLISPTGMLYNENFNQVEYIETKAT</sequence>
<dbReference type="GO" id="GO:0016020">
    <property type="term" value="C:membrane"/>
    <property type="evidence" value="ECO:0007669"/>
    <property type="project" value="UniProtKB-SubCell"/>
</dbReference>
<evidence type="ECO:0000256" key="5">
    <source>
        <dbReference type="ARBA" id="ARBA00023136"/>
    </source>
</evidence>
<evidence type="ECO:0000313" key="8">
    <source>
        <dbReference type="Proteomes" id="UP000095767"/>
    </source>
</evidence>
<protein>
    <submittedName>
        <fullName evidence="7">Protein DETOXIFICATION 46, chloroplastic</fullName>
    </submittedName>
</protein>
<keyword evidence="5 6" id="KW-0472">Membrane</keyword>
<comment type="caution">
    <text evidence="7">The sequence shown here is derived from an EMBL/GenBank/DDBJ whole genome shotgun (WGS) entry which is preliminary data.</text>
</comment>
<dbReference type="OrthoDB" id="423427at2759"/>
<dbReference type="EMBL" id="LWDX02047386">
    <property type="protein sequence ID" value="OEL21670.1"/>
    <property type="molecule type" value="Genomic_DNA"/>
</dbReference>
<organism evidence="7 8">
    <name type="scientific">Dichanthelium oligosanthes</name>
    <dbReference type="NCBI Taxonomy" id="888268"/>
    <lineage>
        <taxon>Eukaryota</taxon>
        <taxon>Viridiplantae</taxon>
        <taxon>Streptophyta</taxon>
        <taxon>Embryophyta</taxon>
        <taxon>Tracheophyta</taxon>
        <taxon>Spermatophyta</taxon>
        <taxon>Magnoliopsida</taxon>
        <taxon>Liliopsida</taxon>
        <taxon>Poales</taxon>
        <taxon>Poaceae</taxon>
        <taxon>PACMAD clade</taxon>
        <taxon>Panicoideae</taxon>
        <taxon>Panicodae</taxon>
        <taxon>Paniceae</taxon>
        <taxon>Dichantheliinae</taxon>
        <taxon>Dichanthelium</taxon>
    </lineage>
</organism>
<evidence type="ECO:0000256" key="1">
    <source>
        <dbReference type="ARBA" id="ARBA00004141"/>
    </source>
</evidence>
<keyword evidence="4 6" id="KW-1133">Transmembrane helix</keyword>
<evidence type="ECO:0000256" key="4">
    <source>
        <dbReference type="ARBA" id="ARBA00022989"/>
    </source>
</evidence>
<evidence type="ECO:0000256" key="2">
    <source>
        <dbReference type="ARBA" id="ARBA00010199"/>
    </source>
</evidence>
<keyword evidence="8" id="KW-1185">Reference proteome</keyword>
<feature type="transmembrane region" description="Helical" evidence="6">
    <location>
        <begin position="327"/>
        <end position="344"/>
    </location>
</feature>
<name>A0A1E5V929_9POAL</name>
<dbReference type="AlphaFoldDB" id="A0A1E5V929"/>
<gene>
    <name evidence="7" type="ORF">BAE44_0017312</name>
</gene>